<dbReference type="EMBL" id="SRYV01000010">
    <property type="protein sequence ID" value="TGY14661.1"/>
    <property type="molecule type" value="Genomic_DNA"/>
</dbReference>
<feature type="domain" description="DnaB/C C-terminal" evidence="2">
    <location>
        <begin position="317"/>
        <end position="380"/>
    </location>
</feature>
<evidence type="ECO:0000259" key="2">
    <source>
        <dbReference type="Pfam" id="PF07261"/>
    </source>
</evidence>
<dbReference type="AlphaFoldDB" id="A0A4S2BJG2"/>
<accession>A0A4S2BJG2</accession>
<evidence type="ECO:0000313" key="5">
    <source>
        <dbReference type="Proteomes" id="UP000309117"/>
    </source>
</evidence>
<feature type="domain" description="Replicative helicase loading/DNA remodeling protein DnaB N-terminal winged helix" evidence="3">
    <location>
        <begin position="6"/>
        <end position="269"/>
    </location>
</feature>
<reference evidence="4 5" key="1">
    <citation type="submission" date="2019-04" db="EMBL/GenBank/DDBJ databases">
        <title>Microbes associate with the intestines of laboratory mice.</title>
        <authorList>
            <person name="Navarre W."/>
            <person name="Wong E."/>
            <person name="Huang K."/>
            <person name="Tropini C."/>
            <person name="Ng K."/>
            <person name="Yu B."/>
        </authorList>
    </citation>
    <scope>NUCLEOTIDE SEQUENCE [LARGE SCALE GENOMIC DNA]</scope>
    <source>
        <strain evidence="4 5">NM61_E11</strain>
    </source>
</reference>
<protein>
    <submittedName>
        <fullName evidence="4">Chromosome replication initiation protein</fullName>
    </submittedName>
</protein>
<sequence>MFETSNPKQPFYVANKINLFPGDIKVLIKLYQPIVGATAVSLYQTLIQDYDAYAIVSDSQGIYSLQEELDCSLKDMFSALHKLEAVGLVKTYLADSIINKILIFQLMNVPSAQEFFSTALLASLLKEKIGAIKFHALSHAFAKELKRAQKPIKDAQDVSASFFDVFHLSQAEAITPSDDVKKAASENTGQKIVPAQVNDHSNIDWEFLKQQFEMYQIPPEQVTLHQREIASLMTTYNLNEKEFSDKAMYAMREAPTQYELNMQLIEERIAEESQNVRFLANKENPKEEKLDLSGLSHNEQEIVKNATDLSPYDFLHKVKKQYGGQVYSSESYTINVINRKYHLPVSVLNMVVYTCLTYNSVVSYNLAKRIAEDWTENQVGDAVTALKRINARKQDNHKEPLIKTQETKKTSYGKKRVEEGTDWSKKKAKVNKSVSAEELRNFFKNFEEQNGMK</sequence>
<comment type="similarity">
    <text evidence="1">Belongs to the DnaB/DnaD family.</text>
</comment>
<proteinExistence type="inferred from homology"/>
<comment type="caution">
    <text evidence="4">The sequence shown here is derived from an EMBL/GenBank/DDBJ whole genome shotgun (WGS) entry which is preliminary data.</text>
</comment>
<dbReference type="InterPro" id="IPR006343">
    <property type="entry name" value="DnaB/C_C"/>
</dbReference>
<evidence type="ECO:0000259" key="3">
    <source>
        <dbReference type="Pfam" id="PF25888"/>
    </source>
</evidence>
<gene>
    <name evidence="4" type="ORF">E5351_06340</name>
</gene>
<evidence type="ECO:0000313" key="4">
    <source>
        <dbReference type="EMBL" id="TGY14661.1"/>
    </source>
</evidence>
<dbReference type="Pfam" id="PF25888">
    <property type="entry name" value="WHD_DnaB"/>
    <property type="match status" value="1"/>
</dbReference>
<evidence type="ECO:0000256" key="1">
    <source>
        <dbReference type="ARBA" id="ARBA00093462"/>
    </source>
</evidence>
<dbReference type="Pfam" id="PF07261">
    <property type="entry name" value="DnaB_2"/>
    <property type="match status" value="1"/>
</dbReference>
<organism evidence="4 5">
    <name type="scientific">Lactobacillus intestinalis</name>
    <dbReference type="NCBI Taxonomy" id="151781"/>
    <lineage>
        <taxon>Bacteria</taxon>
        <taxon>Bacillati</taxon>
        <taxon>Bacillota</taxon>
        <taxon>Bacilli</taxon>
        <taxon>Lactobacillales</taxon>
        <taxon>Lactobacillaceae</taxon>
        <taxon>Lactobacillus</taxon>
    </lineage>
</organism>
<dbReference type="Proteomes" id="UP000309117">
    <property type="component" value="Unassembled WGS sequence"/>
</dbReference>
<name>A0A4S2BJG2_9LACO</name>
<dbReference type="RefSeq" id="WP_004046151.1">
    <property type="nucleotide sequence ID" value="NZ_AQFR02000003.1"/>
</dbReference>
<dbReference type="InterPro" id="IPR058660">
    <property type="entry name" value="WHD_DnaB"/>
</dbReference>